<keyword evidence="9" id="KW-0732">Signal</keyword>
<comment type="similarity">
    <text evidence="2 6">Belongs to the MIP/aquaporin (TC 1.A.8) family.</text>
</comment>
<evidence type="ECO:0000256" key="2">
    <source>
        <dbReference type="ARBA" id="ARBA00006175"/>
    </source>
</evidence>
<evidence type="ECO:0000313" key="10">
    <source>
        <dbReference type="EMBL" id="CAK0861835.1"/>
    </source>
</evidence>
<keyword evidence="5 8" id="KW-0472">Membrane</keyword>
<evidence type="ECO:0000256" key="7">
    <source>
        <dbReference type="SAM" id="MobiDB-lite"/>
    </source>
</evidence>
<dbReference type="PRINTS" id="PR00783">
    <property type="entry name" value="MINTRINSICP"/>
</dbReference>
<feature type="chain" id="PRO_5047396648" description="H(+)-exporting diphosphatase" evidence="9">
    <location>
        <begin position="28"/>
        <end position="277"/>
    </location>
</feature>
<name>A0ABN9URG5_9DINO</name>
<gene>
    <name evidence="10" type="ORF">PCOR1329_LOCUS50391</name>
</gene>
<evidence type="ECO:0000256" key="8">
    <source>
        <dbReference type="SAM" id="Phobius"/>
    </source>
</evidence>
<comment type="caution">
    <text evidence="10">The sequence shown here is derived from an EMBL/GenBank/DDBJ whole genome shotgun (WGS) entry which is preliminary data.</text>
</comment>
<dbReference type="Gene3D" id="1.20.1080.10">
    <property type="entry name" value="Glycerol uptake facilitator protein"/>
    <property type="match status" value="1"/>
</dbReference>
<keyword evidence="3 6" id="KW-0812">Transmembrane</keyword>
<feature type="signal peptide" evidence="9">
    <location>
        <begin position="1"/>
        <end position="27"/>
    </location>
</feature>
<evidence type="ECO:0000256" key="1">
    <source>
        <dbReference type="ARBA" id="ARBA00004141"/>
    </source>
</evidence>
<dbReference type="Proteomes" id="UP001189429">
    <property type="component" value="Unassembled WGS sequence"/>
</dbReference>
<feature type="transmembrane region" description="Helical" evidence="8">
    <location>
        <begin position="136"/>
        <end position="155"/>
    </location>
</feature>
<evidence type="ECO:0000256" key="6">
    <source>
        <dbReference type="RuleBase" id="RU000477"/>
    </source>
</evidence>
<organism evidence="10 11">
    <name type="scientific">Prorocentrum cordatum</name>
    <dbReference type="NCBI Taxonomy" id="2364126"/>
    <lineage>
        <taxon>Eukaryota</taxon>
        <taxon>Sar</taxon>
        <taxon>Alveolata</taxon>
        <taxon>Dinophyceae</taxon>
        <taxon>Prorocentrales</taxon>
        <taxon>Prorocentraceae</taxon>
        <taxon>Prorocentrum</taxon>
    </lineage>
</organism>
<keyword evidence="4 8" id="KW-1133">Transmembrane helix</keyword>
<sequence length="277" mass="27985">MTSHPLLLAAACLAAAALAASADSCRAEEPIEDAALLQSSAAARSRGEHNDDVLSTATKVQELLDKVIEKEMALEGGNPAAPATDGPQSGNATAAATDEAVPALHQSFAEFVAMTLFVIVGCGSACGIANKEGSAWVLQVALTFGFAITVLAYSIGAYSGGQINCAVTFGLVLAGQLSVTQGLLNLAAQLAGSVVGALVLRAVYANHAKDDQTGGLGCNGVGEGFSKGSALLGEIVGTFVLMYVVLETAVNPMSVANRTGLSRPWPSGSRCSSPTRC</sequence>
<evidence type="ECO:0000256" key="3">
    <source>
        <dbReference type="ARBA" id="ARBA00022692"/>
    </source>
</evidence>
<reference evidence="10" key="1">
    <citation type="submission" date="2023-10" db="EMBL/GenBank/DDBJ databases">
        <authorList>
            <person name="Chen Y."/>
            <person name="Shah S."/>
            <person name="Dougan E. K."/>
            <person name="Thang M."/>
            <person name="Chan C."/>
        </authorList>
    </citation>
    <scope>NUCLEOTIDE SEQUENCE [LARGE SCALE GENOMIC DNA]</scope>
</reference>
<dbReference type="Pfam" id="PF00230">
    <property type="entry name" value="MIP"/>
    <property type="match status" value="1"/>
</dbReference>
<keyword evidence="11" id="KW-1185">Reference proteome</keyword>
<feature type="region of interest" description="Disordered" evidence="7">
    <location>
        <begin position="76"/>
        <end position="95"/>
    </location>
</feature>
<evidence type="ECO:0000256" key="9">
    <source>
        <dbReference type="SAM" id="SignalP"/>
    </source>
</evidence>
<dbReference type="PANTHER" id="PTHR19139">
    <property type="entry name" value="AQUAPORIN TRANSPORTER"/>
    <property type="match status" value="1"/>
</dbReference>
<dbReference type="SUPFAM" id="SSF81338">
    <property type="entry name" value="Aquaporin-like"/>
    <property type="match status" value="1"/>
</dbReference>
<evidence type="ECO:0000256" key="5">
    <source>
        <dbReference type="ARBA" id="ARBA00023136"/>
    </source>
</evidence>
<feature type="transmembrane region" description="Helical" evidence="8">
    <location>
        <begin position="111"/>
        <end position="129"/>
    </location>
</feature>
<dbReference type="EMBL" id="CAUYUJ010016098">
    <property type="protein sequence ID" value="CAK0861835.1"/>
    <property type="molecule type" value="Genomic_DNA"/>
</dbReference>
<evidence type="ECO:0008006" key="12">
    <source>
        <dbReference type="Google" id="ProtNLM"/>
    </source>
</evidence>
<dbReference type="InterPro" id="IPR000425">
    <property type="entry name" value="MIP"/>
</dbReference>
<dbReference type="PANTHER" id="PTHR19139:SF199">
    <property type="entry name" value="MIP17260P"/>
    <property type="match status" value="1"/>
</dbReference>
<evidence type="ECO:0000256" key="4">
    <source>
        <dbReference type="ARBA" id="ARBA00022989"/>
    </source>
</evidence>
<dbReference type="InterPro" id="IPR023271">
    <property type="entry name" value="Aquaporin-like"/>
</dbReference>
<protein>
    <recommendedName>
        <fullName evidence="12">H(+)-exporting diphosphatase</fullName>
    </recommendedName>
</protein>
<evidence type="ECO:0000313" key="11">
    <source>
        <dbReference type="Proteomes" id="UP001189429"/>
    </source>
</evidence>
<dbReference type="InterPro" id="IPR034294">
    <property type="entry name" value="Aquaporin_transptr"/>
</dbReference>
<proteinExistence type="inferred from homology"/>
<comment type="subcellular location">
    <subcellularLocation>
        <location evidence="1">Membrane</location>
        <topology evidence="1">Multi-pass membrane protein</topology>
    </subcellularLocation>
</comment>
<keyword evidence="6" id="KW-0813">Transport</keyword>
<feature type="transmembrane region" description="Helical" evidence="8">
    <location>
        <begin position="186"/>
        <end position="204"/>
    </location>
</feature>
<accession>A0ABN9URG5</accession>